<sequence length="562" mass="64274">MMEASTGRDPIRPGQDPARPLTCSESLTWLQACEHDTEAGAEPLFSPIDQLPNEILSRIFEYCCPVDIGRQNPSIMRVCSRWKSVAISAPHVWTHVELNLVPTTRTWRRYPSLGRIPSYRIDENRRYPSSGRASSYRIDENLPKPRLLSLHLGYSKALPLVTVHISLADDRRPQVIECLQMIIQHASRWTSLQLSFDESLGFETVEYLNTIQTLPLLQSFICLTRENPPDQRFSFSRIFEKVARGKLQKLVLAHFNSDGVGKGFSLPSVTQLVLHFDMQSSDIFSVVRYCPRLVHLKYIINELRDRSVLSRSSVLGTTVNSESIFRNLESHPQRSQTVKTLEIELGERVQGRAGRLFAELIKSLNLPSLTSMTISTTKQSKAAFQFMKQWPAQEFNDFFARSGCDLETLELNSVSLADYQVMYLLLKAPRLVDLSIQEIPRLPRLPQYSKHEEGLDFPVTRFLLRQLRICRNVKPQKPLAPKLKRLRLNVNASVKEPSGEVAFDEGVFEQMVWSRSLPPIRQQETAGFLEEDASIAPPSLNDSDRCLKDVQLRVYEHTQKRN</sequence>
<dbReference type="OrthoDB" id="3365698at2759"/>
<dbReference type="Gene3D" id="1.20.1280.50">
    <property type="match status" value="1"/>
</dbReference>
<evidence type="ECO:0000259" key="1">
    <source>
        <dbReference type="PROSITE" id="PS50181"/>
    </source>
</evidence>
<dbReference type="SUPFAM" id="SSF81383">
    <property type="entry name" value="F-box domain"/>
    <property type="match status" value="1"/>
</dbReference>
<dbReference type="PROSITE" id="PS50181">
    <property type="entry name" value="FBOX"/>
    <property type="match status" value="1"/>
</dbReference>
<keyword evidence="3" id="KW-1185">Reference proteome</keyword>
<dbReference type="AlphaFoldDB" id="A0A4S8KWE2"/>
<dbReference type="InterPro" id="IPR001810">
    <property type="entry name" value="F-box_dom"/>
</dbReference>
<dbReference type="EMBL" id="ML179966">
    <property type="protein sequence ID" value="THU79858.1"/>
    <property type="molecule type" value="Genomic_DNA"/>
</dbReference>
<proteinExistence type="predicted"/>
<dbReference type="Gene3D" id="3.80.10.10">
    <property type="entry name" value="Ribonuclease Inhibitor"/>
    <property type="match status" value="1"/>
</dbReference>
<protein>
    <recommendedName>
        <fullName evidence="1">F-box domain-containing protein</fullName>
    </recommendedName>
</protein>
<feature type="domain" description="F-box" evidence="1">
    <location>
        <begin position="45"/>
        <end position="96"/>
    </location>
</feature>
<dbReference type="InterPro" id="IPR036047">
    <property type="entry name" value="F-box-like_dom_sf"/>
</dbReference>
<evidence type="ECO:0000313" key="2">
    <source>
        <dbReference type="EMBL" id="THU79858.1"/>
    </source>
</evidence>
<evidence type="ECO:0000313" key="3">
    <source>
        <dbReference type="Proteomes" id="UP000297245"/>
    </source>
</evidence>
<reference evidence="2 3" key="1">
    <citation type="journal article" date="2019" name="Nat. Ecol. Evol.">
        <title>Megaphylogeny resolves global patterns of mushroom evolution.</title>
        <authorList>
            <person name="Varga T."/>
            <person name="Krizsan K."/>
            <person name="Foldi C."/>
            <person name="Dima B."/>
            <person name="Sanchez-Garcia M."/>
            <person name="Sanchez-Ramirez S."/>
            <person name="Szollosi G.J."/>
            <person name="Szarkandi J.G."/>
            <person name="Papp V."/>
            <person name="Albert L."/>
            <person name="Andreopoulos W."/>
            <person name="Angelini C."/>
            <person name="Antonin V."/>
            <person name="Barry K.W."/>
            <person name="Bougher N.L."/>
            <person name="Buchanan P."/>
            <person name="Buyck B."/>
            <person name="Bense V."/>
            <person name="Catcheside P."/>
            <person name="Chovatia M."/>
            <person name="Cooper J."/>
            <person name="Damon W."/>
            <person name="Desjardin D."/>
            <person name="Finy P."/>
            <person name="Geml J."/>
            <person name="Haridas S."/>
            <person name="Hughes K."/>
            <person name="Justo A."/>
            <person name="Karasinski D."/>
            <person name="Kautmanova I."/>
            <person name="Kiss B."/>
            <person name="Kocsube S."/>
            <person name="Kotiranta H."/>
            <person name="LaButti K.M."/>
            <person name="Lechner B.E."/>
            <person name="Liimatainen K."/>
            <person name="Lipzen A."/>
            <person name="Lukacs Z."/>
            <person name="Mihaltcheva S."/>
            <person name="Morgado L.N."/>
            <person name="Niskanen T."/>
            <person name="Noordeloos M.E."/>
            <person name="Ohm R.A."/>
            <person name="Ortiz-Santana B."/>
            <person name="Ovrebo C."/>
            <person name="Racz N."/>
            <person name="Riley R."/>
            <person name="Savchenko A."/>
            <person name="Shiryaev A."/>
            <person name="Soop K."/>
            <person name="Spirin V."/>
            <person name="Szebenyi C."/>
            <person name="Tomsovsky M."/>
            <person name="Tulloss R.E."/>
            <person name="Uehling J."/>
            <person name="Grigoriev I.V."/>
            <person name="Vagvolgyi C."/>
            <person name="Papp T."/>
            <person name="Martin F.M."/>
            <person name="Miettinen O."/>
            <person name="Hibbett D.S."/>
            <person name="Nagy L.G."/>
        </authorList>
    </citation>
    <scope>NUCLEOTIDE SEQUENCE [LARGE SCALE GENOMIC DNA]</scope>
    <source>
        <strain evidence="2 3">CBS 962.96</strain>
    </source>
</reference>
<organism evidence="2 3">
    <name type="scientific">Dendrothele bispora (strain CBS 962.96)</name>
    <dbReference type="NCBI Taxonomy" id="1314807"/>
    <lineage>
        <taxon>Eukaryota</taxon>
        <taxon>Fungi</taxon>
        <taxon>Dikarya</taxon>
        <taxon>Basidiomycota</taxon>
        <taxon>Agaricomycotina</taxon>
        <taxon>Agaricomycetes</taxon>
        <taxon>Agaricomycetidae</taxon>
        <taxon>Agaricales</taxon>
        <taxon>Agaricales incertae sedis</taxon>
        <taxon>Dendrothele</taxon>
    </lineage>
</organism>
<dbReference type="Pfam" id="PF12937">
    <property type="entry name" value="F-box-like"/>
    <property type="match status" value="1"/>
</dbReference>
<name>A0A4S8KWE2_DENBC</name>
<gene>
    <name evidence="2" type="ORF">K435DRAFT_845321</name>
</gene>
<accession>A0A4S8KWE2</accession>
<dbReference type="Proteomes" id="UP000297245">
    <property type="component" value="Unassembled WGS sequence"/>
</dbReference>
<dbReference type="InterPro" id="IPR032675">
    <property type="entry name" value="LRR_dom_sf"/>
</dbReference>
<dbReference type="CDD" id="cd09917">
    <property type="entry name" value="F-box_SF"/>
    <property type="match status" value="1"/>
</dbReference>